<comment type="function">
    <text evidence="4">Has an important function as a repair enzyme for proteins that have been inactivated by oxidation. Catalyzes the reversible oxidation-reduction of methionine sulfoxide in proteins to methionine.</text>
</comment>
<dbReference type="EMBL" id="JACHIB010000015">
    <property type="protein sequence ID" value="MBB6084619.1"/>
    <property type="molecule type" value="Genomic_DNA"/>
</dbReference>
<dbReference type="GO" id="GO:0008113">
    <property type="term" value="F:peptide-methionine (S)-S-oxide reductase activity"/>
    <property type="evidence" value="ECO:0007669"/>
    <property type="project" value="UniProtKB-UniRule"/>
</dbReference>
<name>A0A7W9WPM7_CASDE</name>
<dbReference type="Pfam" id="PF01625">
    <property type="entry name" value="PMSR"/>
    <property type="match status" value="1"/>
</dbReference>
<comment type="catalytic activity">
    <reaction evidence="2 4">
        <text>L-methionyl-[protein] + [thioredoxin]-disulfide + H2O = L-methionyl-(S)-S-oxide-[protein] + [thioredoxin]-dithiol</text>
        <dbReference type="Rhea" id="RHEA:14217"/>
        <dbReference type="Rhea" id="RHEA-COMP:10698"/>
        <dbReference type="Rhea" id="RHEA-COMP:10700"/>
        <dbReference type="Rhea" id="RHEA-COMP:12313"/>
        <dbReference type="Rhea" id="RHEA-COMP:12315"/>
        <dbReference type="ChEBI" id="CHEBI:15377"/>
        <dbReference type="ChEBI" id="CHEBI:16044"/>
        <dbReference type="ChEBI" id="CHEBI:29950"/>
        <dbReference type="ChEBI" id="CHEBI:44120"/>
        <dbReference type="ChEBI" id="CHEBI:50058"/>
        <dbReference type="EC" id="1.8.4.11"/>
    </reaction>
</comment>
<dbReference type="AlphaFoldDB" id="A0A7W9WPM7"/>
<dbReference type="InterPro" id="IPR036509">
    <property type="entry name" value="Met_Sox_Rdtase_MsrA_sf"/>
</dbReference>
<proteinExistence type="inferred from homology"/>
<evidence type="ECO:0000256" key="2">
    <source>
        <dbReference type="ARBA" id="ARBA00047806"/>
    </source>
</evidence>
<sequence length="181" mass="20304">MENPGNAAVDTAIFGGGCFWCLEPVFRALDGVLDVQPGYCGGHVDHPTYEQVCQQDTGHVEVVQVAFDPARVGYRTLLEVFFGTHDPTTLDRQGNDVGPQYASVVFYQDEAQRALAEAVRAEAQAAFDEPIVTRIEPAGPFWPAEELHREYYRRNPGQGYCRFVIAPKLAKFRQRYAHLLR</sequence>
<dbReference type="NCBIfam" id="TIGR00401">
    <property type="entry name" value="msrA"/>
    <property type="match status" value="1"/>
</dbReference>
<gene>
    <name evidence="4" type="primary">msrA</name>
    <name evidence="6" type="ORF">HNR28_002665</name>
</gene>
<evidence type="ECO:0000256" key="3">
    <source>
        <dbReference type="ARBA" id="ARBA00048782"/>
    </source>
</evidence>
<accession>A0A7W9WPM7</accession>
<dbReference type="HAMAP" id="MF_01401">
    <property type="entry name" value="MsrA"/>
    <property type="match status" value="1"/>
</dbReference>
<comment type="catalytic activity">
    <reaction evidence="3 4">
        <text>[thioredoxin]-disulfide + L-methionine + H2O = L-methionine (S)-S-oxide + [thioredoxin]-dithiol</text>
        <dbReference type="Rhea" id="RHEA:19993"/>
        <dbReference type="Rhea" id="RHEA-COMP:10698"/>
        <dbReference type="Rhea" id="RHEA-COMP:10700"/>
        <dbReference type="ChEBI" id="CHEBI:15377"/>
        <dbReference type="ChEBI" id="CHEBI:29950"/>
        <dbReference type="ChEBI" id="CHEBI:50058"/>
        <dbReference type="ChEBI" id="CHEBI:57844"/>
        <dbReference type="ChEBI" id="CHEBI:58772"/>
        <dbReference type="EC" id="1.8.4.11"/>
    </reaction>
</comment>
<comment type="similarity">
    <text evidence="4">Belongs to the MsrA Met sulfoxide reductase family.</text>
</comment>
<evidence type="ECO:0000256" key="4">
    <source>
        <dbReference type="HAMAP-Rule" id="MF_01401"/>
    </source>
</evidence>
<protein>
    <recommendedName>
        <fullName evidence="4">Peptide methionine sulfoxide reductase MsrA</fullName>
        <shortName evidence="4">Protein-methionine-S-oxide reductase</shortName>
        <ecNumber evidence="4">1.8.4.11</ecNumber>
    </recommendedName>
    <alternativeName>
        <fullName evidence="4">Peptide-methionine (S)-S-oxide reductase</fullName>
        <shortName evidence="4">Peptide Met(O) reductase</shortName>
    </alternativeName>
</protein>
<reference evidence="6 7" key="1">
    <citation type="submission" date="2020-08" db="EMBL/GenBank/DDBJ databases">
        <title>Genomic Encyclopedia of Type Strains, Phase IV (KMG-IV): sequencing the most valuable type-strain genomes for metagenomic binning, comparative biology and taxonomic classification.</title>
        <authorList>
            <person name="Goeker M."/>
        </authorList>
    </citation>
    <scope>NUCLEOTIDE SEQUENCE [LARGE SCALE GENOMIC DNA]</scope>
    <source>
        <strain evidence="6 7">DSM 12141</strain>
    </source>
</reference>
<dbReference type="RefSeq" id="WP_151025159.1">
    <property type="nucleotide sequence ID" value="NZ_JACHIB010000015.1"/>
</dbReference>
<dbReference type="EC" id="1.8.4.11" evidence="4"/>
<evidence type="ECO:0000259" key="5">
    <source>
        <dbReference type="Pfam" id="PF01625"/>
    </source>
</evidence>
<dbReference type="Proteomes" id="UP000541136">
    <property type="component" value="Unassembled WGS sequence"/>
</dbReference>
<dbReference type="InterPro" id="IPR002569">
    <property type="entry name" value="Met_Sox_Rdtase_MsrA_dom"/>
</dbReference>
<feature type="domain" description="Peptide methionine sulphoxide reductase MsrA" evidence="5">
    <location>
        <begin position="11"/>
        <end position="161"/>
    </location>
</feature>
<dbReference type="PANTHER" id="PTHR43774">
    <property type="entry name" value="PEPTIDE METHIONINE SULFOXIDE REDUCTASE"/>
    <property type="match status" value="1"/>
</dbReference>
<dbReference type="PANTHER" id="PTHR43774:SF1">
    <property type="entry name" value="PEPTIDE METHIONINE SULFOXIDE REDUCTASE MSRA 2"/>
    <property type="match status" value="1"/>
</dbReference>
<dbReference type="SUPFAM" id="SSF55068">
    <property type="entry name" value="Peptide methionine sulfoxide reductase"/>
    <property type="match status" value="1"/>
</dbReference>
<evidence type="ECO:0000313" key="7">
    <source>
        <dbReference type="Proteomes" id="UP000541136"/>
    </source>
</evidence>
<keyword evidence="1 4" id="KW-0560">Oxidoreductase</keyword>
<comment type="caution">
    <text evidence="6">The sequence shown here is derived from an EMBL/GenBank/DDBJ whole genome shotgun (WGS) entry which is preliminary data.</text>
</comment>
<evidence type="ECO:0000313" key="6">
    <source>
        <dbReference type="EMBL" id="MBB6084619.1"/>
    </source>
</evidence>
<organism evidence="6 7">
    <name type="scientific">Castellaniella defragrans</name>
    <name type="common">Alcaligenes defragrans</name>
    <dbReference type="NCBI Taxonomy" id="75697"/>
    <lineage>
        <taxon>Bacteria</taxon>
        <taxon>Pseudomonadati</taxon>
        <taxon>Pseudomonadota</taxon>
        <taxon>Betaproteobacteria</taxon>
        <taxon>Burkholderiales</taxon>
        <taxon>Alcaligenaceae</taxon>
        <taxon>Castellaniella</taxon>
    </lineage>
</organism>
<evidence type="ECO:0000256" key="1">
    <source>
        <dbReference type="ARBA" id="ARBA00023002"/>
    </source>
</evidence>
<dbReference type="Gene3D" id="3.30.1060.10">
    <property type="entry name" value="Peptide methionine sulphoxide reductase MsrA"/>
    <property type="match status" value="1"/>
</dbReference>
<feature type="active site" evidence="4">
    <location>
        <position position="18"/>
    </location>
</feature>